<gene>
    <name evidence="6" type="ORF">HNR67_003434</name>
</gene>
<evidence type="ECO:0000256" key="4">
    <source>
        <dbReference type="ARBA" id="ARBA00023136"/>
    </source>
</evidence>
<dbReference type="EMBL" id="JACHMH010000001">
    <property type="protein sequence ID" value="MBB4677316.1"/>
    <property type="molecule type" value="Genomic_DNA"/>
</dbReference>
<evidence type="ECO:0000256" key="2">
    <source>
        <dbReference type="ARBA" id="ARBA00022692"/>
    </source>
</evidence>
<dbReference type="PANTHER" id="PTHR33514">
    <property type="entry name" value="PROTEIN ABCI12, CHLOROPLASTIC"/>
    <property type="match status" value="1"/>
</dbReference>
<dbReference type="InterPro" id="IPR003339">
    <property type="entry name" value="ABC/ECF_trnsptr_transmembrane"/>
</dbReference>
<dbReference type="GO" id="GO:0005886">
    <property type="term" value="C:plasma membrane"/>
    <property type="evidence" value="ECO:0007669"/>
    <property type="project" value="UniProtKB-ARBA"/>
</dbReference>
<sequence>MTRRSTRLPRTLHPGAWWVWALGLATAAGRTTNPLLLIMILAVAGYVVVSRRGNAPWALAFRMYLLFGAFIILMRVLFRIIFGGGQGETVLFTLPQIVLPELVAGIRLFGPVAAEQLLGGLYDGLRLATMLICLGAANALANPKRMLKAVPGALYEVGSAVVVALSVAPQLIESVHRVRRARRLRGGRQRGMRALRGIVIPVLADALDRSLLLAAAMDSRGYGRRGTASPRSRLLTGTLVLLGLSGVCVGVYGLLDGTTPRALGLPFLLGGLAIAATGFVIGGKRVQRSIYRPDHWHLPEILVAATGITAGALLFLTGAVDPTNLYPSLNPLAWPELSLLPSIGVLIAVLPAWLSPPPPTTEQHR</sequence>
<dbReference type="RefSeq" id="WP_312987466.1">
    <property type="nucleotide sequence ID" value="NZ_BAAAUI010000032.1"/>
</dbReference>
<evidence type="ECO:0000313" key="6">
    <source>
        <dbReference type="EMBL" id="MBB4677316.1"/>
    </source>
</evidence>
<dbReference type="Proteomes" id="UP000533598">
    <property type="component" value="Unassembled WGS sequence"/>
</dbReference>
<accession>A0A7W7FSR1</accession>
<keyword evidence="2 5" id="KW-0812">Transmembrane</keyword>
<comment type="subcellular location">
    <subcellularLocation>
        <location evidence="1">Membrane</location>
        <topology evidence="1">Multi-pass membrane protein</topology>
    </subcellularLocation>
</comment>
<evidence type="ECO:0000256" key="3">
    <source>
        <dbReference type="ARBA" id="ARBA00022989"/>
    </source>
</evidence>
<evidence type="ECO:0000256" key="1">
    <source>
        <dbReference type="ARBA" id="ARBA00004141"/>
    </source>
</evidence>
<feature type="transmembrane region" description="Helical" evidence="5">
    <location>
        <begin position="35"/>
        <end position="51"/>
    </location>
</feature>
<proteinExistence type="predicted"/>
<name>A0A7W7FSR1_9PSEU</name>
<protein>
    <submittedName>
        <fullName evidence="6">Energy-coupling factor transport system permease protein</fullName>
    </submittedName>
</protein>
<keyword evidence="7" id="KW-1185">Reference proteome</keyword>
<organism evidence="6 7">
    <name type="scientific">Crossiella cryophila</name>
    <dbReference type="NCBI Taxonomy" id="43355"/>
    <lineage>
        <taxon>Bacteria</taxon>
        <taxon>Bacillati</taxon>
        <taxon>Actinomycetota</taxon>
        <taxon>Actinomycetes</taxon>
        <taxon>Pseudonocardiales</taxon>
        <taxon>Pseudonocardiaceae</taxon>
        <taxon>Crossiella</taxon>
    </lineage>
</organism>
<comment type="caution">
    <text evidence="6">The sequence shown here is derived from an EMBL/GenBank/DDBJ whole genome shotgun (WGS) entry which is preliminary data.</text>
</comment>
<keyword evidence="3 5" id="KW-1133">Transmembrane helix</keyword>
<keyword evidence="4 5" id="KW-0472">Membrane</keyword>
<feature type="transmembrane region" description="Helical" evidence="5">
    <location>
        <begin position="234"/>
        <end position="255"/>
    </location>
</feature>
<dbReference type="AlphaFoldDB" id="A0A7W7FSR1"/>
<evidence type="ECO:0000313" key="7">
    <source>
        <dbReference type="Proteomes" id="UP000533598"/>
    </source>
</evidence>
<feature type="transmembrane region" description="Helical" evidence="5">
    <location>
        <begin position="301"/>
        <end position="320"/>
    </location>
</feature>
<feature type="transmembrane region" description="Helical" evidence="5">
    <location>
        <begin position="261"/>
        <end position="281"/>
    </location>
</feature>
<feature type="transmembrane region" description="Helical" evidence="5">
    <location>
        <begin position="332"/>
        <end position="355"/>
    </location>
</feature>
<dbReference type="Pfam" id="PF02361">
    <property type="entry name" value="CbiQ"/>
    <property type="match status" value="1"/>
</dbReference>
<reference evidence="6 7" key="1">
    <citation type="submission" date="2020-08" db="EMBL/GenBank/DDBJ databases">
        <title>Sequencing the genomes of 1000 actinobacteria strains.</title>
        <authorList>
            <person name="Klenk H.-P."/>
        </authorList>
    </citation>
    <scope>NUCLEOTIDE SEQUENCE [LARGE SCALE GENOMIC DNA]</scope>
    <source>
        <strain evidence="6 7">DSM 44230</strain>
    </source>
</reference>
<evidence type="ECO:0000256" key="5">
    <source>
        <dbReference type="SAM" id="Phobius"/>
    </source>
</evidence>
<dbReference type="PANTHER" id="PTHR33514:SF15">
    <property type="entry name" value="COBALT TRANSPORT PROTEIN"/>
    <property type="match status" value="1"/>
</dbReference>
<feature type="transmembrane region" description="Helical" evidence="5">
    <location>
        <begin position="63"/>
        <end position="84"/>
    </location>
</feature>